<dbReference type="AlphaFoldDB" id="A0A9W4JH03"/>
<proteinExistence type="inferred from homology"/>
<evidence type="ECO:0000313" key="6">
    <source>
        <dbReference type="Proteomes" id="UP001152592"/>
    </source>
</evidence>
<dbReference type="Proteomes" id="UP001152592">
    <property type="component" value="Unassembled WGS sequence"/>
</dbReference>
<evidence type="ECO:0000256" key="2">
    <source>
        <dbReference type="ARBA" id="ARBA00022857"/>
    </source>
</evidence>
<name>A0A9W4JH03_9EURO</name>
<dbReference type="PRINTS" id="PR00081">
    <property type="entry name" value="GDHRDH"/>
</dbReference>
<organism evidence="5 6">
    <name type="scientific">Penicillium salamii</name>
    <dbReference type="NCBI Taxonomy" id="1612424"/>
    <lineage>
        <taxon>Eukaryota</taxon>
        <taxon>Fungi</taxon>
        <taxon>Dikarya</taxon>
        <taxon>Ascomycota</taxon>
        <taxon>Pezizomycotina</taxon>
        <taxon>Eurotiomycetes</taxon>
        <taxon>Eurotiomycetidae</taxon>
        <taxon>Eurotiales</taxon>
        <taxon>Aspergillaceae</taxon>
        <taxon>Penicillium</taxon>
    </lineage>
</organism>
<evidence type="ECO:0000256" key="4">
    <source>
        <dbReference type="RuleBase" id="RU000363"/>
    </source>
</evidence>
<dbReference type="CDD" id="cd05233">
    <property type="entry name" value="SDR_c"/>
    <property type="match status" value="1"/>
</dbReference>
<comment type="caution">
    <text evidence="5">The sequence shown here is derived from an EMBL/GenBank/DDBJ whole genome shotgun (WGS) entry which is preliminary data.</text>
</comment>
<dbReference type="Pfam" id="PF00106">
    <property type="entry name" value="adh_short"/>
    <property type="match status" value="1"/>
</dbReference>
<dbReference type="OrthoDB" id="5961at2759"/>
<dbReference type="EMBL" id="CAJVPD010000251">
    <property type="protein sequence ID" value="CAG8398733.1"/>
    <property type="molecule type" value="Genomic_DNA"/>
</dbReference>
<accession>A0A9W4JH03</accession>
<evidence type="ECO:0000256" key="3">
    <source>
        <dbReference type="ARBA" id="ARBA00023002"/>
    </source>
</evidence>
<keyword evidence="2" id="KW-0521">NADP</keyword>
<protein>
    <submittedName>
        <fullName evidence="5">Uncharacterized protein</fullName>
    </submittedName>
</protein>
<dbReference type="PANTHER" id="PTHR42760:SF37">
    <property type="entry name" value="CLAVALDEHYDE DEHYDROGENASE"/>
    <property type="match status" value="1"/>
</dbReference>
<dbReference type="InterPro" id="IPR002347">
    <property type="entry name" value="SDR_fam"/>
</dbReference>
<reference evidence="5" key="1">
    <citation type="submission" date="2021-07" db="EMBL/GenBank/DDBJ databases">
        <authorList>
            <person name="Branca A.L. A."/>
        </authorList>
    </citation>
    <scope>NUCLEOTIDE SEQUENCE</scope>
</reference>
<dbReference type="PANTHER" id="PTHR42760">
    <property type="entry name" value="SHORT-CHAIN DEHYDROGENASES/REDUCTASES FAMILY MEMBER"/>
    <property type="match status" value="1"/>
</dbReference>
<dbReference type="PRINTS" id="PR00080">
    <property type="entry name" value="SDRFAMILY"/>
</dbReference>
<evidence type="ECO:0000256" key="1">
    <source>
        <dbReference type="ARBA" id="ARBA00006484"/>
    </source>
</evidence>
<dbReference type="SUPFAM" id="SSF51735">
    <property type="entry name" value="NAD(P)-binding Rossmann-fold domains"/>
    <property type="match status" value="1"/>
</dbReference>
<gene>
    <name evidence="5" type="ORF">PSALAMII_LOCUS7443</name>
</gene>
<comment type="similarity">
    <text evidence="1 4">Belongs to the short-chain dehydrogenases/reductases (SDR) family.</text>
</comment>
<evidence type="ECO:0000313" key="5">
    <source>
        <dbReference type="EMBL" id="CAG8398733.1"/>
    </source>
</evidence>
<dbReference type="GO" id="GO:0016616">
    <property type="term" value="F:oxidoreductase activity, acting on the CH-OH group of donors, NAD or NADP as acceptor"/>
    <property type="evidence" value="ECO:0007669"/>
    <property type="project" value="TreeGrafter"/>
</dbReference>
<sequence length="301" mass="33399">MNPEQLEFIRPTNGLQHASFASLHHDTYPHITPTGTELAGRSILITGASKGIGKALAIRCVKAGVSKIAISARSSLDDVVQDLKAEATRSNLPEPQILAVNMDVTCTESVEAASKEIQHSFGGKLDILVNNAGYLPEMVRVGKDDPNEWIKGFDVNMKGPYLCCHFLMPMLLASDLKTVINLTSVGAHCISSGGSSYQTARFAICRFTEFIACEHEKEGLIAIALHPGSIRTDMGERLPEIFDSLLVDTVELPADTIVWLSRERREWLNARFVWGTWDMEELEGRKEEIVERDLFKFRITL</sequence>
<dbReference type="Gene3D" id="3.40.50.720">
    <property type="entry name" value="NAD(P)-binding Rossmann-like Domain"/>
    <property type="match status" value="1"/>
</dbReference>
<dbReference type="InterPro" id="IPR036291">
    <property type="entry name" value="NAD(P)-bd_dom_sf"/>
</dbReference>
<keyword evidence="3" id="KW-0560">Oxidoreductase</keyword>